<dbReference type="EMBL" id="AM711867">
    <property type="protein sequence ID" value="CAN02473.1"/>
    <property type="molecule type" value="Genomic_DNA"/>
</dbReference>
<protein>
    <submittedName>
        <fullName evidence="2">Uncharacterized protein</fullName>
    </submittedName>
</protein>
<dbReference type="AlphaFoldDB" id="A5CTP3"/>
<keyword evidence="3" id="KW-1185">Reference proteome</keyword>
<evidence type="ECO:0000313" key="2">
    <source>
        <dbReference type="EMBL" id="CAN02473.1"/>
    </source>
</evidence>
<organism evidence="2 3">
    <name type="scientific">Clavibacter michiganensis subsp. michiganensis (strain NCPPB 382)</name>
    <dbReference type="NCBI Taxonomy" id="443906"/>
    <lineage>
        <taxon>Bacteria</taxon>
        <taxon>Bacillati</taxon>
        <taxon>Actinomycetota</taxon>
        <taxon>Actinomycetes</taxon>
        <taxon>Micrococcales</taxon>
        <taxon>Microbacteriaceae</taxon>
        <taxon>Clavibacter</taxon>
    </lineage>
</organism>
<gene>
    <name evidence="2" type="ordered locus">CMM_2397</name>
</gene>
<sequence length="188" mass="18568">MSVIAAVAPARLGASTTAAPAALDDVVVAGVSMRRLVEVCGTPCVHSGDAAGIREGGGEGGDEGGDGCGALVVVAVTAVLAGPVGERVVCVDGHLDGVDARWAEARVLGRAVGGRSAARIVAAALTSGTAVVALPDDLAVGDLVVVPCGGSPALHDVRLSGRPVGTGRVRGGRGAGERRVPPRRRRRH</sequence>
<feature type="region of interest" description="Disordered" evidence="1">
    <location>
        <begin position="157"/>
        <end position="188"/>
    </location>
</feature>
<dbReference type="OrthoDB" id="4578191at2"/>
<accession>A5CTP3</accession>
<proteinExistence type="predicted"/>
<name>A5CTP3_CLAM3</name>
<dbReference type="Proteomes" id="UP000001564">
    <property type="component" value="Chromosome"/>
</dbReference>
<evidence type="ECO:0000256" key="1">
    <source>
        <dbReference type="SAM" id="MobiDB-lite"/>
    </source>
</evidence>
<dbReference type="HOGENOM" id="CLU_1465760_0_0_11"/>
<reference evidence="2 3" key="1">
    <citation type="journal article" date="2008" name="J. Bacteriol.">
        <title>The genome sequence of the tomato-pathogenic actinomycete Clavibacter michiganensis subsp. michiganensis NCPPB382 reveals a large island involved in pathogenicity.</title>
        <authorList>
            <person name="Gartemann K.H."/>
            <person name="Abt B."/>
            <person name="Bekel T."/>
            <person name="Burger A."/>
            <person name="Engemann J."/>
            <person name="Flugel M."/>
            <person name="Gaigalat L."/>
            <person name="Goesmann A."/>
            <person name="Grafen I."/>
            <person name="Kalinowski J."/>
            <person name="Kaup O."/>
            <person name="Kirchner O."/>
            <person name="Krause L."/>
            <person name="Linke B."/>
            <person name="McHardy A."/>
            <person name="Meyer F."/>
            <person name="Pohle S."/>
            <person name="Ruckert C."/>
            <person name="Schneiker S."/>
            <person name="Zellermann E.M."/>
            <person name="Puhler A."/>
            <person name="Eichenlaub R."/>
            <person name="Kaiser O."/>
            <person name="Bartels D."/>
        </authorList>
    </citation>
    <scope>NUCLEOTIDE SEQUENCE [LARGE SCALE GENOMIC DNA]</scope>
    <source>
        <strain evidence="2 3">NCPPB 382</strain>
    </source>
</reference>
<dbReference type="KEGG" id="cmi:CMM_2397"/>
<dbReference type="RefSeq" id="WP_012039086.1">
    <property type="nucleotide sequence ID" value="NC_009480.1"/>
</dbReference>
<evidence type="ECO:0000313" key="3">
    <source>
        <dbReference type="Proteomes" id="UP000001564"/>
    </source>
</evidence>